<dbReference type="Proteomes" id="UP000278627">
    <property type="component" value="Unassembled WGS sequence"/>
</dbReference>
<sequence>MHSSVVFEQLVLDFVVVPVLTVVPLAFLDFTLELVEFEMHAAVVAVAAAEKNEHIYGYVHLHSQLLISRADHNIRNQPELLANEHSVPLEQQPVVQIDVVSAAVAVAGLTVLGSEPTNKVKNNLHKYIKAL</sequence>
<gene>
    <name evidence="2" type="ORF">BPAG_LOCUS14262</name>
</gene>
<accession>A0A0N4TZ64</accession>
<keyword evidence="1" id="KW-0812">Transmembrane</keyword>
<dbReference type="AlphaFoldDB" id="A0A0N4TZ64"/>
<evidence type="ECO:0000313" key="2">
    <source>
        <dbReference type="EMBL" id="VDN95447.1"/>
    </source>
</evidence>
<dbReference type="EMBL" id="UZAD01013579">
    <property type="protein sequence ID" value="VDN95447.1"/>
    <property type="molecule type" value="Genomic_DNA"/>
</dbReference>
<keyword evidence="1" id="KW-0472">Membrane</keyword>
<keyword evidence="1" id="KW-1133">Transmembrane helix</keyword>
<protein>
    <submittedName>
        <fullName evidence="4">Ferritin</fullName>
    </submittedName>
</protein>
<proteinExistence type="predicted"/>
<name>A0A0N4TZ64_BRUPA</name>
<evidence type="ECO:0000256" key="1">
    <source>
        <dbReference type="SAM" id="Phobius"/>
    </source>
</evidence>
<dbReference type="WBParaSite" id="BPAG_0001433401-mRNA-1">
    <property type="protein sequence ID" value="BPAG_0001433401-mRNA-1"/>
    <property type="gene ID" value="BPAG_0001433401"/>
</dbReference>
<organism evidence="4">
    <name type="scientific">Brugia pahangi</name>
    <name type="common">Filarial nematode worm</name>
    <dbReference type="NCBI Taxonomy" id="6280"/>
    <lineage>
        <taxon>Eukaryota</taxon>
        <taxon>Metazoa</taxon>
        <taxon>Ecdysozoa</taxon>
        <taxon>Nematoda</taxon>
        <taxon>Chromadorea</taxon>
        <taxon>Rhabditida</taxon>
        <taxon>Spirurina</taxon>
        <taxon>Spiruromorpha</taxon>
        <taxon>Filarioidea</taxon>
        <taxon>Onchocercidae</taxon>
        <taxon>Brugia</taxon>
    </lineage>
</organism>
<reference evidence="2 3" key="2">
    <citation type="submission" date="2018-11" db="EMBL/GenBank/DDBJ databases">
        <authorList>
            <consortium name="Pathogen Informatics"/>
        </authorList>
    </citation>
    <scope>NUCLEOTIDE SEQUENCE [LARGE SCALE GENOMIC DNA]</scope>
</reference>
<evidence type="ECO:0000313" key="4">
    <source>
        <dbReference type="WBParaSite" id="BPAG_0001433401-mRNA-1"/>
    </source>
</evidence>
<keyword evidence="3" id="KW-1185">Reference proteome</keyword>
<evidence type="ECO:0000313" key="3">
    <source>
        <dbReference type="Proteomes" id="UP000278627"/>
    </source>
</evidence>
<feature type="transmembrane region" description="Helical" evidence="1">
    <location>
        <begin position="12"/>
        <end position="32"/>
    </location>
</feature>
<reference evidence="4" key="1">
    <citation type="submission" date="2017-02" db="UniProtKB">
        <authorList>
            <consortium name="WormBaseParasite"/>
        </authorList>
    </citation>
    <scope>IDENTIFICATION</scope>
</reference>